<sequence>MALQKGIVKSVLSGDTVILRGRPRNNGPPPERQLNLSYVAAPRLGSIRKDTRDEPLAFESRNFLRTLVVGKEVTFRVNHTVAASGLEFGTMYIAGQSQDVASICVREGWCRVRDEARRSDQLPDEGEELMRLEAQAQAQKKGIWSDELLHSTRATLYRPISFQGKDPQAFLDKYRGKRLDAIVEQVRDGSTLRLLVYLPDREDVEEYQAVTVFLSGIKSPIVRKGVPGLDDLVEPFGEEAKFFVESRLLQRDVKLILEGLAGTNQNFVGSVLHPAGNIAELLLASGLARSVDWSLVMVTGGPAKLQSAEQHAQKNQLRLWKGYVVQSTNHQHKTEFTGTVVRIVSADTILVRQTHTLQEHKLQLASVRQPKLKDPKEAGYQYEAKEFLRKRLIGKTVHVVLDFIRPATDEYDERHCATITVDNVPIADELVAQGLATVVRHRKDDMDRSSRYTQLLAAEAKATAEHKGMHSAKAPPTQRFTDASESQSKARRFLPFFQRGGRVVGVVEHVSNGGRLKMFIPKENAKITFVLSGIRVPRVGRHPQDPSEPYGLEAQRWTVDHCLQRDVEIEVESTDKTGAFIGTLWLDHNLNVAVKLLEEGLATLHEYSASHNPHTNQLFAAEREAKAQHKNLWKEGESDNETNHRQTPPSITEPEDHDVDILEEQALVPEYKDVVVSEIADGNHIYLQFVQDAIPGLQNLMQQFAAHHRSWVSYNGLGESSFQPKSGDICSARFTIDDQWYRARVGQVQDNLAQVYYVDYGNTEVIPITRLRPIPEEFLSLPHQAHEATLAFLTIPTRDQEYGQEAHDRLREMIENRQLVAVIEGRSRPKKSLSSTNPRGKLAMPNGRQTTMPLLHVTLYDPLVSNSLEDSINADLTREGLARVNQRDPMAKRNERQFTHLIKCQENAKKHHYGMFEYGDVNAEDHEE</sequence>
<proteinExistence type="predicted"/>
<evidence type="ECO:0000256" key="4">
    <source>
        <dbReference type="PIRNR" id="PIRNR017179"/>
    </source>
</evidence>
<protein>
    <recommendedName>
        <fullName evidence="10">Staphylococcal nuclease domain-containing protein</fullName>
    </recommendedName>
</protein>
<evidence type="ECO:0000256" key="2">
    <source>
        <dbReference type="ARBA" id="ARBA00022490"/>
    </source>
</evidence>
<reference evidence="8" key="1">
    <citation type="submission" date="2022-07" db="EMBL/GenBank/DDBJ databases">
        <title>Phylogenomic reconstructions and comparative analyses of Kickxellomycotina fungi.</title>
        <authorList>
            <person name="Reynolds N.K."/>
            <person name="Stajich J.E."/>
            <person name="Barry K."/>
            <person name="Grigoriev I.V."/>
            <person name="Crous P."/>
            <person name="Smith M.E."/>
        </authorList>
    </citation>
    <scope>NUCLEOTIDE SEQUENCE</scope>
    <source>
        <strain evidence="8">RSA 1196</strain>
    </source>
</reference>
<dbReference type="GO" id="GO:0006402">
    <property type="term" value="P:mRNA catabolic process"/>
    <property type="evidence" value="ECO:0007669"/>
    <property type="project" value="UniProtKB-UniRule"/>
</dbReference>
<dbReference type="Gene3D" id="2.40.50.90">
    <property type="match status" value="5"/>
</dbReference>
<gene>
    <name evidence="8" type="ORF">IWQ62_001594</name>
</gene>
<dbReference type="GO" id="GO:0031047">
    <property type="term" value="P:regulatory ncRNA-mediated gene silencing"/>
    <property type="evidence" value="ECO:0007669"/>
    <property type="project" value="UniProtKB-UniRule"/>
</dbReference>
<accession>A0A9W8E4R7</accession>
<dbReference type="InterPro" id="IPR016685">
    <property type="entry name" value="Silence_cplx_Nase-comp_TudorSN"/>
</dbReference>
<feature type="compositionally biased region" description="Basic and acidic residues" evidence="5">
    <location>
        <begin position="633"/>
        <end position="644"/>
    </location>
</feature>
<dbReference type="InterPro" id="IPR002999">
    <property type="entry name" value="Tudor"/>
</dbReference>
<dbReference type="CDD" id="cd00175">
    <property type="entry name" value="SNc"/>
    <property type="match status" value="1"/>
</dbReference>
<feature type="domain" description="TNase-like" evidence="7">
    <location>
        <begin position="334"/>
        <end position="472"/>
    </location>
</feature>
<dbReference type="AlphaFoldDB" id="A0A9W8E4R7"/>
<dbReference type="PROSITE" id="PS50830">
    <property type="entry name" value="TNASE_3"/>
    <property type="match status" value="4"/>
</dbReference>
<keyword evidence="3" id="KW-0677">Repeat</keyword>
<dbReference type="SMART" id="SM00333">
    <property type="entry name" value="TUDOR"/>
    <property type="match status" value="1"/>
</dbReference>
<dbReference type="FunFam" id="2.40.50.90:FF:000002">
    <property type="entry name" value="Staphylococcal nuclease domain-containing protein"/>
    <property type="match status" value="1"/>
</dbReference>
<evidence type="ECO:0000256" key="5">
    <source>
        <dbReference type="SAM" id="MobiDB-lite"/>
    </source>
</evidence>
<dbReference type="GO" id="GO:0004518">
    <property type="term" value="F:nuclease activity"/>
    <property type="evidence" value="ECO:0007669"/>
    <property type="project" value="TreeGrafter"/>
</dbReference>
<dbReference type="PANTHER" id="PTHR12302">
    <property type="entry name" value="EBNA2 BINDING PROTEIN P100"/>
    <property type="match status" value="1"/>
</dbReference>
<dbReference type="PIRSF" id="PIRSF017179">
    <property type="entry name" value="RISC-Tudor-SN"/>
    <property type="match status" value="1"/>
</dbReference>
<dbReference type="GO" id="GO:0003723">
    <property type="term" value="F:RNA binding"/>
    <property type="evidence" value="ECO:0007669"/>
    <property type="project" value="UniProtKB-UniRule"/>
</dbReference>
<feature type="domain" description="TNase-like" evidence="7">
    <location>
        <begin position="501"/>
        <end position="635"/>
    </location>
</feature>
<name>A0A9W8E4R7_9FUNG</name>
<organism evidence="8 9">
    <name type="scientific">Dispira parvispora</name>
    <dbReference type="NCBI Taxonomy" id="1520584"/>
    <lineage>
        <taxon>Eukaryota</taxon>
        <taxon>Fungi</taxon>
        <taxon>Fungi incertae sedis</taxon>
        <taxon>Zoopagomycota</taxon>
        <taxon>Kickxellomycotina</taxon>
        <taxon>Dimargaritomycetes</taxon>
        <taxon>Dimargaritales</taxon>
        <taxon>Dimargaritaceae</taxon>
        <taxon>Dispira</taxon>
    </lineage>
</organism>
<feature type="domain" description="TNase-like" evidence="7">
    <location>
        <begin position="177"/>
        <end position="322"/>
    </location>
</feature>
<evidence type="ECO:0008006" key="10">
    <source>
        <dbReference type="Google" id="ProtNLM"/>
    </source>
</evidence>
<dbReference type="Proteomes" id="UP001150925">
    <property type="component" value="Unassembled WGS sequence"/>
</dbReference>
<dbReference type="Pfam" id="PF00565">
    <property type="entry name" value="SNase"/>
    <property type="match status" value="4"/>
</dbReference>
<dbReference type="Gene3D" id="2.30.30.140">
    <property type="match status" value="1"/>
</dbReference>
<feature type="region of interest" description="Disordered" evidence="5">
    <location>
        <begin position="633"/>
        <end position="657"/>
    </location>
</feature>
<comment type="subcellular location">
    <subcellularLocation>
        <location evidence="1 4">Cytoplasm</location>
    </subcellularLocation>
</comment>
<dbReference type="FunFam" id="2.30.30.140:FF:000018">
    <property type="entry name" value="Serine/threonine-protein kinase 31"/>
    <property type="match status" value="1"/>
</dbReference>
<dbReference type="FunFam" id="2.40.50.90:FF:000001">
    <property type="entry name" value="Staphylococcal nuclease domain-containing protein"/>
    <property type="match status" value="1"/>
</dbReference>
<evidence type="ECO:0000256" key="1">
    <source>
        <dbReference type="ARBA" id="ARBA00004496"/>
    </source>
</evidence>
<dbReference type="OrthoDB" id="10023235at2759"/>
<feature type="region of interest" description="Disordered" evidence="5">
    <location>
        <begin position="825"/>
        <end position="848"/>
    </location>
</feature>
<dbReference type="InterPro" id="IPR016071">
    <property type="entry name" value="Staphylococal_nuclease_OB-fold"/>
</dbReference>
<dbReference type="GO" id="GO:0005634">
    <property type="term" value="C:nucleus"/>
    <property type="evidence" value="ECO:0007669"/>
    <property type="project" value="TreeGrafter"/>
</dbReference>
<dbReference type="PROSITE" id="PS50304">
    <property type="entry name" value="TUDOR"/>
    <property type="match status" value="1"/>
</dbReference>
<dbReference type="SUPFAM" id="SSF50199">
    <property type="entry name" value="Staphylococcal nuclease"/>
    <property type="match status" value="5"/>
</dbReference>
<keyword evidence="2 4" id="KW-0963">Cytoplasm</keyword>
<keyword evidence="9" id="KW-1185">Reference proteome</keyword>
<dbReference type="Pfam" id="PF00567">
    <property type="entry name" value="TUDOR"/>
    <property type="match status" value="1"/>
</dbReference>
<evidence type="ECO:0000259" key="6">
    <source>
        <dbReference type="PROSITE" id="PS50304"/>
    </source>
</evidence>
<comment type="caution">
    <text evidence="8">The sequence shown here is derived from an EMBL/GenBank/DDBJ whole genome shotgun (WGS) entry which is preliminary data.</text>
</comment>
<dbReference type="SMART" id="SM00318">
    <property type="entry name" value="SNc"/>
    <property type="match status" value="4"/>
</dbReference>
<feature type="region of interest" description="Disordered" evidence="5">
    <location>
        <begin position="464"/>
        <end position="485"/>
    </location>
</feature>
<dbReference type="GO" id="GO:0031332">
    <property type="term" value="C:RNAi effector complex"/>
    <property type="evidence" value="ECO:0007669"/>
    <property type="project" value="InterPro"/>
</dbReference>
<evidence type="ECO:0000259" key="7">
    <source>
        <dbReference type="PROSITE" id="PS50830"/>
    </source>
</evidence>
<feature type="domain" description="Tudor" evidence="6">
    <location>
        <begin position="723"/>
        <end position="781"/>
    </location>
</feature>
<feature type="domain" description="TNase-like" evidence="7">
    <location>
        <begin position="2"/>
        <end position="146"/>
    </location>
</feature>
<evidence type="ECO:0000256" key="3">
    <source>
        <dbReference type="ARBA" id="ARBA00022737"/>
    </source>
</evidence>
<evidence type="ECO:0000313" key="9">
    <source>
        <dbReference type="Proteomes" id="UP001150925"/>
    </source>
</evidence>
<dbReference type="PANTHER" id="PTHR12302:SF2">
    <property type="entry name" value="STAPHYLOCOCCAL NUCLEASE DOMAIN-CONTAINING PROTEIN 1"/>
    <property type="match status" value="1"/>
</dbReference>
<dbReference type="EMBL" id="JANBPY010000272">
    <property type="protein sequence ID" value="KAJ1967855.1"/>
    <property type="molecule type" value="Genomic_DNA"/>
</dbReference>
<evidence type="ECO:0000313" key="8">
    <source>
        <dbReference type="EMBL" id="KAJ1967855.1"/>
    </source>
</evidence>
<dbReference type="FunFam" id="2.40.50.90:FF:000018">
    <property type="entry name" value="Ribonuclease"/>
    <property type="match status" value="1"/>
</dbReference>
<dbReference type="SUPFAM" id="SSF63748">
    <property type="entry name" value="Tudor/PWWP/MBT"/>
    <property type="match status" value="1"/>
</dbReference>
<dbReference type="GO" id="GO:0005829">
    <property type="term" value="C:cytosol"/>
    <property type="evidence" value="ECO:0007669"/>
    <property type="project" value="UniProtKB-UniRule"/>
</dbReference>
<dbReference type="InterPro" id="IPR035437">
    <property type="entry name" value="SNase_OB-fold_sf"/>
</dbReference>